<dbReference type="InterPro" id="IPR002293">
    <property type="entry name" value="AA/rel_permease1"/>
</dbReference>
<feature type="transmembrane region" description="Helical" evidence="6">
    <location>
        <begin position="359"/>
        <end position="381"/>
    </location>
</feature>
<evidence type="ECO:0000256" key="4">
    <source>
        <dbReference type="ARBA" id="ARBA00022989"/>
    </source>
</evidence>
<keyword evidence="4 6" id="KW-1133">Transmembrane helix</keyword>
<feature type="transmembrane region" description="Helical" evidence="6">
    <location>
        <begin position="196"/>
        <end position="218"/>
    </location>
</feature>
<evidence type="ECO:0000313" key="7">
    <source>
        <dbReference type="EMBL" id="NME96784.1"/>
    </source>
</evidence>
<feature type="transmembrane region" description="Helical" evidence="6">
    <location>
        <begin position="289"/>
        <end position="314"/>
    </location>
</feature>
<keyword evidence="3 6" id="KW-0812">Transmembrane</keyword>
<feature type="transmembrane region" description="Helical" evidence="6">
    <location>
        <begin position="401"/>
        <end position="420"/>
    </location>
</feature>
<dbReference type="InterPro" id="IPR050367">
    <property type="entry name" value="APC_superfamily"/>
</dbReference>
<sequence>MKKEQQQLDKVLSRFDVLALAFGAMIGWGWVVLAGDWIRQAGTMGSVLAFIGGGIMVVFVGLVYSELTSAMPETGGVNVFLQRAMGYRWAFIASWAIALGYVSVVAFEAVALPTVVEYLFPNYQVGYLWNIAGWDVYASWAGIGVVGSIIVTIINYRGLKQAAIFQIVCTVMLTAIGLILIVGSPITDSPQNVSPMFVGGAAGLFAVLIMTPFMFVGFDVIPQTAAEINLPFKQIGKVLITSVIMAVTWYVGIAYAVGHSLSLEDIAKSALPTADALAAVMGTPWGGKLLIIAGIGGILTSWNAFFVGGSRILYVMAQTGMLPRALGHLHPKYKTPTNAILLIGVLSTIAPLFGRKTLVWLVDAGGLTIMMTYMLVSLSFIILRKREPKMDRPFRAGKSAWIGYAAFISSAFLAVLYLPGMPAALVWPYEWIIFGGWWLIGAYFFFKLPKKPLAVNVQDWDQDIEESKKRA</sequence>
<feature type="transmembrane region" description="Helical" evidence="6">
    <location>
        <begin position="238"/>
        <end position="258"/>
    </location>
</feature>
<dbReference type="PIRSF" id="PIRSF006060">
    <property type="entry name" value="AA_transporter"/>
    <property type="match status" value="1"/>
</dbReference>
<feature type="transmembrane region" description="Helical" evidence="6">
    <location>
        <begin position="163"/>
        <end position="184"/>
    </location>
</feature>
<feature type="transmembrane region" description="Helical" evidence="6">
    <location>
        <begin position="136"/>
        <end position="156"/>
    </location>
</feature>
<gene>
    <name evidence="7" type="ORF">HF838_00810</name>
</gene>
<evidence type="ECO:0000256" key="6">
    <source>
        <dbReference type="SAM" id="Phobius"/>
    </source>
</evidence>
<keyword evidence="5 6" id="KW-0472">Membrane</keyword>
<accession>A0A848CHU1</accession>
<dbReference type="AlphaFoldDB" id="A0A848CHU1"/>
<evidence type="ECO:0000256" key="3">
    <source>
        <dbReference type="ARBA" id="ARBA00022692"/>
    </source>
</evidence>
<organism evidence="7 8">
    <name type="scientific">Aneurinibacillus aneurinilyticus</name>
    <name type="common">Bacillus aneurinolyticus</name>
    <dbReference type="NCBI Taxonomy" id="1391"/>
    <lineage>
        <taxon>Bacteria</taxon>
        <taxon>Bacillati</taxon>
        <taxon>Bacillota</taxon>
        <taxon>Bacilli</taxon>
        <taxon>Bacillales</taxon>
        <taxon>Paenibacillaceae</taxon>
        <taxon>Aneurinibacillus group</taxon>
        <taxon>Aneurinibacillus</taxon>
    </lineage>
</organism>
<dbReference type="GO" id="GO:0005886">
    <property type="term" value="C:plasma membrane"/>
    <property type="evidence" value="ECO:0007669"/>
    <property type="project" value="UniProtKB-SubCell"/>
</dbReference>
<comment type="caution">
    <text evidence="7">The sequence shown here is derived from an EMBL/GenBank/DDBJ whole genome shotgun (WGS) entry which is preliminary data.</text>
</comment>
<keyword evidence="2" id="KW-1003">Cell membrane</keyword>
<dbReference type="Gene3D" id="1.20.1740.10">
    <property type="entry name" value="Amino acid/polyamine transporter I"/>
    <property type="match status" value="1"/>
</dbReference>
<dbReference type="RefSeq" id="WP_168974301.1">
    <property type="nucleotide sequence ID" value="NZ_JABAGO010000001.1"/>
</dbReference>
<dbReference type="EMBL" id="JABAGO010000001">
    <property type="protein sequence ID" value="NME96784.1"/>
    <property type="molecule type" value="Genomic_DNA"/>
</dbReference>
<feature type="transmembrane region" description="Helical" evidence="6">
    <location>
        <begin position="43"/>
        <end position="64"/>
    </location>
</feature>
<dbReference type="Proteomes" id="UP000561326">
    <property type="component" value="Unassembled WGS sequence"/>
</dbReference>
<dbReference type="PANTHER" id="PTHR42770:SF7">
    <property type="entry name" value="MEMBRANE PROTEIN"/>
    <property type="match status" value="1"/>
</dbReference>
<feature type="transmembrane region" description="Helical" evidence="6">
    <location>
        <begin position="89"/>
        <end position="116"/>
    </location>
</feature>
<feature type="transmembrane region" description="Helical" evidence="6">
    <location>
        <begin position="426"/>
        <end position="446"/>
    </location>
</feature>
<proteinExistence type="predicted"/>
<evidence type="ECO:0000256" key="2">
    <source>
        <dbReference type="ARBA" id="ARBA00022475"/>
    </source>
</evidence>
<evidence type="ECO:0000313" key="8">
    <source>
        <dbReference type="Proteomes" id="UP000561326"/>
    </source>
</evidence>
<dbReference type="PANTHER" id="PTHR42770">
    <property type="entry name" value="AMINO ACID TRANSPORTER-RELATED"/>
    <property type="match status" value="1"/>
</dbReference>
<comment type="subcellular location">
    <subcellularLocation>
        <location evidence="1">Cell membrane</location>
        <topology evidence="1">Multi-pass membrane protein</topology>
    </subcellularLocation>
</comment>
<name>A0A848CHU1_ANEAE</name>
<evidence type="ECO:0000256" key="1">
    <source>
        <dbReference type="ARBA" id="ARBA00004651"/>
    </source>
</evidence>
<reference evidence="7 8" key="1">
    <citation type="submission" date="2020-04" db="EMBL/GenBank/DDBJ databases">
        <authorList>
            <person name="Hitch T.C.A."/>
            <person name="Wylensek D."/>
            <person name="Clavel T."/>
        </authorList>
    </citation>
    <scope>NUCLEOTIDE SEQUENCE [LARGE SCALE GENOMIC DNA]</scope>
    <source>
        <strain evidence="7 8">WB01_D5_05</strain>
    </source>
</reference>
<dbReference type="Pfam" id="PF13520">
    <property type="entry name" value="AA_permease_2"/>
    <property type="match status" value="1"/>
</dbReference>
<feature type="transmembrane region" description="Helical" evidence="6">
    <location>
        <begin position="335"/>
        <end position="353"/>
    </location>
</feature>
<dbReference type="GO" id="GO:0022857">
    <property type="term" value="F:transmembrane transporter activity"/>
    <property type="evidence" value="ECO:0007669"/>
    <property type="project" value="InterPro"/>
</dbReference>
<feature type="transmembrane region" description="Helical" evidence="6">
    <location>
        <begin position="12"/>
        <end position="31"/>
    </location>
</feature>
<protein>
    <submittedName>
        <fullName evidence="7">APC family permease</fullName>
    </submittedName>
</protein>
<evidence type="ECO:0000256" key="5">
    <source>
        <dbReference type="ARBA" id="ARBA00023136"/>
    </source>
</evidence>